<evidence type="ECO:0000256" key="1">
    <source>
        <dbReference type="ARBA" id="ARBA00005591"/>
    </source>
</evidence>
<comment type="similarity">
    <text evidence="1">Belongs to the MsrA Met sulfoxide reductase family.</text>
</comment>
<comment type="catalytic activity">
    <reaction evidence="5">
        <text>L-methionyl-[protein] + [thioredoxin]-disulfide + H2O = L-methionyl-(S)-S-oxide-[protein] + [thioredoxin]-dithiol</text>
        <dbReference type="Rhea" id="RHEA:14217"/>
        <dbReference type="Rhea" id="RHEA-COMP:10698"/>
        <dbReference type="Rhea" id="RHEA-COMP:10700"/>
        <dbReference type="Rhea" id="RHEA-COMP:12313"/>
        <dbReference type="Rhea" id="RHEA-COMP:12315"/>
        <dbReference type="ChEBI" id="CHEBI:15377"/>
        <dbReference type="ChEBI" id="CHEBI:16044"/>
        <dbReference type="ChEBI" id="CHEBI:29950"/>
        <dbReference type="ChEBI" id="CHEBI:44120"/>
        <dbReference type="ChEBI" id="CHEBI:50058"/>
        <dbReference type="EC" id="1.8.4.11"/>
    </reaction>
</comment>
<dbReference type="STRING" id="655863.F0XMN8"/>
<dbReference type="HAMAP" id="MF_01401">
    <property type="entry name" value="MsrA"/>
    <property type="match status" value="1"/>
</dbReference>
<evidence type="ECO:0000313" key="10">
    <source>
        <dbReference type="Proteomes" id="UP000007796"/>
    </source>
</evidence>
<reference evidence="9 10" key="1">
    <citation type="journal article" date="2011" name="Proc. Natl. Acad. Sci. U.S.A.">
        <title>Genome and transcriptome analyses of the mountain pine beetle-fungal symbiont Grosmannia clavigera, a lodgepole pine pathogen.</title>
        <authorList>
            <person name="DiGuistini S."/>
            <person name="Wang Y."/>
            <person name="Liao N.Y."/>
            <person name="Taylor G."/>
            <person name="Tanguay P."/>
            <person name="Feau N."/>
            <person name="Henrissat B."/>
            <person name="Chan S.K."/>
            <person name="Hesse-Orce U."/>
            <person name="Alamouti S.M."/>
            <person name="Tsui C.K.M."/>
            <person name="Docking R.T."/>
            <person name="Levasseur A."/>
            <person name="Haridas S."/>
            <person name="Robertson G."/>
            <person name="Birol I."/>
            <person name="Holt R.A."/>
            <person name="Marra M.A."/>
            <person name="Hamelin R.C."/>
            <person name="Hirst M."/>
            <person name="Jones S.J.M."/>
            <person name="Bohlmann J."/>
            <person name="Breuil C."/>
        </authorList>
    </citation>
    <scope>NUCLEOTIDE SEQUENCE [LARGE SCALE GENOMIC DNA]</scope>
    <source>
        <strain evidence="10">kw1407 / UAMH 11150</strain>
    </source>
</reference>
<feature type="domain" description="Peptide methionine sulphoxide reductase MsrA" evidence="8">
    <location>
        <begin position="428"/>
        <end position="582"/>
    </location>
</feature>
<dbReference type="HOGENOM" id="CLU_459303_0_0_1"/>
<dbReference type="InParanoid" id="F0XMN8"/>
<dbReference type="Proteomes" id="UP000007796">
    <property type="component" value="Unassembled WGS sequence"/>
</dbReference>
<feature type="compositionally biased region" description="Basic and acidic residues" evidence="7">
    <location>
        <begin position="1"/>
        <end position="12"/>
    </location>
</feature>
<proteinExistence type="inferred from homology"/>
<dbReference type="AlphaFoldDB" id="F0XMN8"/>
<feature type="region of interest" description="Disordered" evidence="7">
    <location>
        <begin position="1"/>
        <end position="79"/>
    </location>
</feature>
<dbReference type="GO" id="GO:0034599">
    <property type="term" value="P:cellular response to oxidative stress"/>
    <property type="evidence" value="ECO:0007669"/>
    <property type="project" value="UniProtKB-ARBA"/>
</dbReference>
<dbReference type="InterPro" id="IPR002569">
    <property type="entry name" value="Met_Sox_Rdtase_MsrA_dom"/>
</dbReference>
<dbReference type="NCBIfam" id="TIGR00401">
    <property type="entry name" value="msrA"/>
    <property type="match status" value="1"/>
</dbReference>
<evidence type="ECO:0000256" key="6">
    <source>
        <dbReference type="ARBA" id="ARBA00048782"/>
    </source>
</evidence>
<dbReference type="PANTHER" id="PTHR43774:SF1">
    <property type="entry name" value="PEPTIDE METHIONINE SULFOXIDE REDUCTASE MSRA 2"/>
    <property type="match status" value="1"/>
</dbReference>
<evidence type="ECO:0000256" key="5">
    <source>
        <dbReference type="ARBA" id="ARBA00047806"/>
    </source>
</evidence>
<evidence type="ECO:0000256" key="2">
    <source>
        <dbReference type="ARBA" id="ARBA00012502"/>
    </source>
</evidence>
<evidence type="ECO:0000256" key="3">
    <source>
        <dbReference type="ARBA" id="ARBA00023002"/>
    </source>
</evidence>
<dbReference type="PANTHER" id="PTHR43774">
    <property type="entry name" value="PEPTIDE METHIONINE SULFOXIDE REDUCTASE"/>
    <property type="match status" value="1"/>
</dbReference>
<evidence type="ECO:0000256" key="4">
    <source>
        <dbReference type="ARBA" id="ARBA00030643"/>
    </source>
</evidence>
<dbReference type="RefSeq" id="XP_014170517.1">
    <property type="nucleotide sequence ID" value="XM_014315042.1"/>
</dbReference>
<dbReference type="GO" id="GO:0008113">
    <property type="term" value="F:peptide-methionine (S)-S-oxide reductase activity"/>
    <property type="evidence" value="ECO:0007669"/>
    <property type="project" value="UniProtKB-EC"/>
</dbReference>
<keyword evidence="10" id="KW-1185">Reference proteome</keyword>
<name>F0XMN8_GROCL</name>
<dbReference type="Pfam" id="PF01625">
    <property type="entry name" value="PMSR"/>
    <property type="match status" value="1"/>
</dbReference>
<dbReference type="OrthoDB" id="77405at2759"/>
<dbReference type="EC" id="1.8.4.11" evidence="2"/>
<dbReference type="Gene3D" id="3.30.1060.10">
    <property type="entry name" value="Peptide methionine sulphoxide reductase MsrA"/>
    <property type="match status" value="1"/>
</dbReference>
<gene>
    <name evidence="9" type="ORF">CMQ_5977</name>
</gene>
<dbReference type="EMBL" id="GL629794">
    <property type="protein sequence ID" value="EFX01035.1"/>
    <property type="molecule type" value="Genomic_DNA"/>
</dbReference>
<evidence type="ECO:0000313" key="9">
    <source>
        <dbReference type="EMBL" id="EFX01035.1"/>
    </source>
</evidence>
<evidence type="ECO:0000259" key="8">
    <source>
        <dbReference type="Pfam" id="PF01625"/>
    </source>
</evidence>
<accession>F0XMN8</accession>
<evidence type="ECO:0000256" key="7">
    <source>
        <dbReference type="SAM" id="MobiDB-lite"/>
    </source>
</evidence>
<protein>
    <recommendedName>
        <fullName evidence="2">peptide-methionine (S)-S-oxide reductase</fullName>
        <ecNumber evidence="2">1.8.4.11</ecNumber>
    </recommendedName>
    <alternativeName>
        <fullName evidence="4">Peptide-methionine (S)-S-oxide reductase</fullName>
    </alternativeName>
</protein>
<feature type="compositionally biased region" description="Acidic residues" evidence="7">
    <location>
        <begin position="61"/>
        <end position="72"/>
    </location>
</feature>
<keyword evidence="3" id="KW-0560">Oxidoreductase</keyword>
<dbReference type="eggNOG" id="KOG1635">
    <property type="taxonomic scope" value="Eukaryota"/>
</dbReference>
<sequence length="594" mass="67393">MTDAKSMEKASPDEISTATDVPEATTKPVWERRQMKDLERWDSQSEPELSDTENDGKMECEPESESGSEAETDSSVGSDDYDSYNYPVFKWPSRYICTDRQGEALWYVRESLAIQSVTSIYEFPGDPDKKAYMLAECIYAWFKMFPEETQVIFTWYYEAIQQCPQDYPLVQMHPLMQTLVKCAAILTKECFRGRENSLGPEEYRRSGIDDLWFLFRDQWDSFDPSSSRTKALQRERNKVTFLAHVARLGEMECDQFCATMIPGRVDEDTTTHFMTEDFFRSAGDVRRHSPEQWLLWKQLIRIRAESDVIMQRSPDTVCSLQNAYDKMGEIDAAIYAEHPEYPRADGADLAPVPSWHVSKEGVEEKEGKVTSTTSTTASRFMTAFLSAITRLVHLSVRGSGKMSIVDGSGTSAPASAASAPTPPGAQIATVAAGCFWGVEHAYRQHFKADGGLYDARVGFVGGDTTSPSYRSVCSGTTGHAEATRLVYDPARISYRQLVEFFYRMHDPTTPDQQGADRGSQYRSALFFHDAEQERIAREITAQANAQWWGGRIVSEILPAQQWWDAEEYHQLYLVKNPDGYQCSSHHVRPFPELK</sequence>
<feature type="compositionally biased region" description="Basic and acidic residues" evidence="7">
    <location>
        <begin position="29"/>
        <end position="43"/>
    </location>
</feature>
<organism evidence="10">
    <name type="scientific">Grosmannia clavigera (strain kw1407 / UAMH 11150)</name>
    <name type="common">Blue stain fungus</name>
    <name type="synonym">Graphiocladiella clavigera</name>
    <dbReference type="NCBI Taxonomy" id="655863"/>
    <lineage>
        <taxon>Eukaryota</taxon>
        <taxon>Fungi</taxon>
        <taxon>Dikarya</taxon>
        <taxon>Ascomycota</taxon>
        <taxon>Pezizomycotina</taxon>
        <taxon>Sordariomycetes</taxon>
        <taxon>Sordariomycetidae</taxon>
        <taxon>Ophiostomatales</taxon>
        <taxon>Ophiostomataceae</taxon>
        <taxon>Leptographium</taxon>
    </lineage>
</organism>
<dbReference type="InterPro" id="IPR036509">
    <property type="entry name" value="Met_Sox_Rdtase_MsrA_sf"/>
</dbReference>
<dbReference type="GeneID" id="25979358"/>
<dbReference type="SUPFAM" id="SSF55068">
    <property type="entry name" value="Peptide methionine sulfoxide reductase"/>
    <property type="match status" value="1"/>
</dbReference>
<dbReference type="FunFam" id="3.30.1060.10:FF:000006">
    <property type="entry name" value="Peptide methionine sulfoxide reductase"/>
    <property type="match status" value="1"/>
</dbReference>
<comment type="catalytic activity">
    <reaction evidence="6">
        <text>[thioredoxin]-disulfide + L-methionine + H2O = L-methionine (S)-S-oxide + [thioredoxin]-dithiol</text>
        <dbReference type="Rhea" id="RHEA:19993"/>
        <dbReference type="Rhea" id="RHEA-COMP:10698"/>
        <dbReference type="Rhea" id="RHEA-COMP:10700"/>
        <dbReference type="ChEBI" id="CHEBI:15377"/>
        <dbReference type="ChEBI" id="CHEBI:29950"/>
        <dbReference type="ChEBI" id="CHEBI:50058"/>
        <dbReference type="ChEBI" id="CHEBI:57844"/>
        <dbReference type="ChEBI" id="CHEBI:58772"/>
        <dbReference type="EC" id="1.8.4.11"/>
    </reaction>
</comment>